<dbReference type="InterPro" id="IPR050730">
    <property type="entry name" value="UBX_domain-protein"/>
</dbReference>
<dbReference type="PIRSF" id="PIRSF037632">
    <property type="entry name" value="UBX_Rep6"/>
    <property type="match status" value="1"/>
</dbReference>
<dbReference type="GO" id="GO:0036503">
    <property type="term" value="P:ERAD pathway"/>
    <property type="evidence" value="ECO:0007669"/>
    <property type="project" value="InterPro"/>
</dbReference>
<protein>
    <submittedName>
        <fullName evidence="5">UBX domain-containing protein 8 isoform X1</fullName>
    </submittedName>
</protein>
<keyword evidence="2" id="KW-0812">Transmembrane</keyword>
<feature type="transmembrane region" description="Helical" evidence="2">
    <location>
        <begin position="39"/>
        <end position="63"/>
    </location>
</feature>
<keyword evidence="4" id="KW-1185">Reference proteome</keyword>
<dbReference type="Pfam" id="PF00789">
    <property type="entry name" value="UBX"/>
    <property type="match status" value="1"/>
</dbReference>
<dbReference type="CTD" id="7993"/>
<reference evidence="5" key="1">
    <citation type="submission" date="2025-08" db="UniProtKB">
        <authorList>
            <consortium name="RefSeq"/>
        </authorList>
    </citation>
    <scope>IDENTIFICATION</scope>
</reference>
<dbReference type="Proteomes" id="UP000515156">
    <property type="component" value="Chromosome 2"/>
</dbReference>
<name>A0A6P7XAL7_9AMPH</name>
<dbReference type="InterPro" id="IPR001012">
    <property type="entry name" value="UBX_dom"/>
</dbReference>
<dbReference type="PANTHER" id="PTHR23322:SF93">
    <property type="entry name" value="UBX DOMAIN-CONTAINING PROTEIN 8"/>
    <property type="match status" value="1"/>
</dbReference>
<keyword evidence="2" id="KW-0472">Membrane</keyword>
<evidence type="ECO:0000313" key="4">
    <source>
        <dbReference type="Proteomes" id="UP000515156"/>
    </source>
</evidence>
<dbReference type="KEGG" id="muo:115463747"/>
<gene>
    <name evidence="5" type="primary">UBXN8</name>
</gene>
<dbReference type="RefSeq" id="XP_030050351.1">
    <property type="nucleotide sequence ID" value="XM_030194491.1"/>
</dbReference>
<dbReference type="Gene3D" id="3.10.20.90">
    <property type="entry name" value="Phosphatidylinositol 3-kinase Catalytic Subunit, Chain A, domain 1"/>
    <property type="match status" value="1"/>
</dbReference>
<dbReference type="SUPFAM" id="SSF54236">
    <property type="entry name" value="Ubiquitin-like"/>
    <property type="match status" value="1"/>
</dbReference>
<evidence type="ECO:0000256" key="2">
    <source>
        <dbReference type="SAM" id="Phobius"/>
    </source>
</evidence>
<evidence type="ECO:0000313" key="5">
    <source>
        <dbReference type="RefSeq" id="XP_030050351.1"/>
    </source>
</evidence>
<feature type="transmembrane region" description="Helical" evidence="2">
    <location>
        <begin position="7"/>
        <end position="27"/>
    </location>
</feature>
<dbReference type="InParanoid" id="A0A6P7XAL7"/>
<dbReference type="AlphaFoldDB" id="A0A6P7XAL7"/>
<evidence type="ECO:0000259" key="3">
    <source>
        <dbReference type="PROSITE" id="PS50033"/>
    </source>
</evidence>
<dbReference type="OrthoDB" id="1920064at2759"/>
<accession>A0A6P7XAL7</accession>
<keyword evidence="2" id="KW-1133">Transmembrane helix</keyword>
<evidence type="ECO:0000256" key="1">
    <source>
        <dbReference type="SAM" id="MobiDB-lite"/>
    </source>
</evidence>
<dbReference type="GO" id="GO:0043130">
    <property type="term" value="F:ubiquitin binding"/>
    <property type="evidence" value="ECO:0007669"/>
    <property type="project" value="TreeGrafter"/>
</dbReference>
<dbReference type="InterPro" id="IPR017247">
    <property type="entry name" value="UBXN8"/>
</dbReference>
<dbReference type="CDD" id="cd01774">
    <property type="entry name" value="UBX_UBXN8"/>
    <property type="match status" value="1"/>
</dbReference>
<dbReference type="PANTHER" id="PTHR23322">
    <property type="entry name" value="FAS-ASSOCIATED PROTEIN"/>
    <property type="match status" value="1"/>
</dbReference>
<proteinExistence type="predicted"/>
<dbReference type="InterPro" id="IPR029071">
    <property type="entry name" value="Ubiquitin-like_domsf"/>
</dbReference>
<dbReference type="FunCoup" id="A0A6P7XAL7">
    <property type="interactions" value="526"/>
</dbReference>
<dbReference type="GeneID" id="115463747"/>
<organism evidence="4 5">
    <name type="scientific">Microcaecilia unicolor</name>
    <dbReference type="NCBI Taxonomy" id="1415580"/>
    <lineage>
        <taxon>Eukaryota</taxon>
        <taxon>Metazoa</taxon>
        <taxon>Chordata</taxon>
        <taxon>Craniata</taxon>
        <taxon>Vertebrata</taxon>
        <taxon>Euteleostomi</taxon>
        <taxon>Amphibia</taxon>
        <taxon>Gymnophiona</taxon>
        <taxon>Siphonopidae</taxon>
        <taxon>Microcaecilia</taxon>
    </lineage>
</organism>
<sequence length="283" mass="32001">MRRCGGAVMPALAVCVSAAAVLLLWPWDSGSALGLRSFILLAGRLLLVLALLTLIISVVIPWFQSYSLTQARSSLVAVPEDEQERRQRLARKEQQERLSEKTSYYLENVIKPREEMKLRKQEEHFYQMTGQNWKLTQGQRLGEDESVVHESGGGEMGLETPSKEALRKRKLPEHATKPAPPSEPVRQKKGLVLPEEPMETTEGVVTVALRCPSGRVFRRRFLKSFSSQVLLDWMMKLGYHTAIYTLCTPYPRRHLKVGHDLTLEHVGIATDTVLNVEETIPCD</sequence>
<dbReference type="PROSITE" id="PS50033">
    <property type="entry name" value="UBX"/>
    <property type="match status" value="1"/>
</dbReference>
<feature type="region of interest" description="Disordered" evidence="1">
    <location>
        <begin position="139"/>
        <end position="186"/>
    </location>
</feature>
<feature type="domain" description="UBX" evidence="3">
    <location>
        <begin position="200"/>
        <end position="276"/>
    </location>
</feature>